<dbReference type="RefSeq" id="WP_261757579.1">
    <property type="nucleotide sequence ID" value="NZ_CP104562.2"/>
</dbReference>
<protein>
    <recommendedName>
        <fullName evidence="4">YqjK-like protein</fullName>
    </recommendedName>
</protein>
<feature type="transmembrane region" description="Helical" evidence="1">
    <location>
        <begin position="58"/>
        <end position="77"/>
    </location>
</feature>
<gene>
    <name evidence="2" type="ORF">N4261_23085</name>
</gene>
<sequence length="120" mass="13793">MWREAQQRLRLRQLELQLRSAELRLGVASDVRALKEPMHWAERGYSIWQLLRSLPRGWHAAGALGGLSGLVGLLMMFRRPGRLARWWAWLSLGRRIWRWMRPASRPTGKGSEASGPSPSP</sequence>
<dbReference type="Proteomes" id="UP001064933">
    <property type="component" value="Chromosome"/>
</dbReference>
<proteinExistence type="predicted"/>
<reference evidence="2" key="1">
    <citation type="submission" date="2022-10" db="EMBL/GenBank/DDBJ databases">
        <title>Characterization and whole genome sequencing of a new Roseateles species, isolated from fresh water.</title>
        <authorList>
            <person name="Guliayeva D.Y."/>
            <person name="Akhremchuk A.E."/>
            <person name="Sikolenko M.A."/>
            <person name="Valentovich L.N."/>
            <person name="Sidarenka A.V."/>
        </authorList>
    </citation>
    <scope>NUCLEOTIDE SEQUENCE</scope>
    <source>
        <strain evidence="2">BIM B-1768</strain>
    </source>
</reference>
<evidence type="ECO:0000313" key="3">
    <source>
        <dbReference type="Proteomes" id="UP001064933"/>
    </source>
</evidence>
<keyword evidence="3" id="KW-1185">Reference proteome</keyword>
<evidence type="ECO:0000256" key="1">
    <source>
        <dbReference type="SAM" id="Phobius"/>
    </source>
</evidence>
<organism evidence="2 3">
    <name type="scientific">Roseateles amylovorans</name>
    <dbReference type="NCBI Taxonomy" id="2978473"/>
    <lineage>
        <taxon>Bacteria</taxon>
        <taxon>Pseudomonadati</taxon>
        <taxon>Pseudomonadota</taxon>
        <taxon>Betaproteobacteria</taxon>
        <taxon>Burkholderiales</taxon>
        <taxon>Sphaerotilaceae</taxon>
        <taxon>Roseateles</taxon>
    </lineage>
</organism>
<keyword evidence="1" id="KW-1133">Transmembrane helix</keyword>
<name>A0ABY6B1G1_9BURK</name>
<dbReference type="EMBL" id="CP104562">
    <property type="protein sequence ID" value="UXH77824.1"/>
    <property type="molecule type" value="Genomic_DNA"/>
</dbReference>
<accession>A0ABY6B1G1</accession>
<keyword evidence="1" id="KW-0812">Transmembrane</keyword>
<evidence type="ECO:0000313" key="2">
    <source>
        <dbReference type="EMBL" id="UXH77824.1"/>
    </source>
</evidence>
<evidence type="ECO:0008006" key="4">
    <source>
        <dbReference type="Google" id="ProtNLM"/>
    </source>
</evidence>
<keyword evidence="1" id="KW-0472">Membrane</keyword>